<name>A0A0E9S7H2_ANGAN</name>
<protein>
    <submittedName>
        <fullName evidence="2">Uncharacterized protein</fullName>
    </submittedName>
</protein>
<dbReference type="AlphaFoldDB" id="A0A0E9S7H2"/>
<accession>A0A0E9S7H2</accession>
<evidence type="ECO:0000256" key="1">
    <source>
        <dbReference type="SAM" id="MobiDB-lite"/>
    </source>
</evidence>
<organism evidence="2">
    <name type="scientific">Anguilla anguilla</name>
    <name type="common">European freshwater eel</name>
    <name type="synonym">Muraena anguilla</name>
    <dbReference type="NCBI Taxonomy" id="7936"/>
    <lineage>
        <taxon>Eukaryota</taxon>
        <taxon>Metazoa</taxon>
        <taxon>Chordata</taxon>
        <taxon>Craniata</taxon>
        <taxon>Vertebrata</taxon>
        <taxon>Euteleostomi</taxon>
        <taxon>Actinopterygii</taxon>
        <taxon>Neopterygii</taxon>
        <taxon>Teleostei</taxon>
        <taxon>Anguilliformes</taxon>
        <taxon>Anguillidae</taxon>
        <taxon>Anguilla</taxon>
    </lineage>
</organism>
<reference evidence="2" key="2">
    <citation type="journal article" date="2015" name="Fish Shellfish Immunol.">
        <title>Early steps in the European eel (Anguilla anguilla)-Vibrio vulnificus interaction in the gills: Role of the RtxA13 toxin.</title>
        <authorList>
            <person name="Callol A."/>
            <person name="Pajuelo D."/>
            <person name="Ebbesson L."/>
            <person name="Teles M."/>
            <person name="MacKenzie S."/>
            <person name="Amaro C."/>
        </authorList>
    </citation>
    <scope>NUCLEOTIDE SEQUENCE</scope>
</reference>
<reference evidence="2" key="1">
    <citation type="submission" date="2014-11" db="EMBL/GenBank/DDBJ databases">
        <authorList>
            <person name="Amaro Gonzalez C."/>
        </authorList>
    </citation>
    <scope>NUCLEOTIDE SEQUENCE</scope>
</reference>
<evidence type="ECO:0000313" key="2">
    <source>
        <dbReference type="EMBL" id="JAH36615.1"/>
    </source>
</evidence>
<feature type="region of interest" description="Disordered" evidence="1">
    <location>
        <begin position="23"/>
        <end position="72"/>
    </location>
</feature>
<feature type="compositionally biased region" description="Basic and acidic residues" evidence="1">
    <location>
        <begin position="57"/>
        <end position="72"/>
    </location>
</feature>
<feature type="compositionally biased region" description="Polar residues" evidence="1">
    <location>
        <begin position="44"/>
        <end position="56"/>
    </location>
</feature>
<sequence length="72" mass="8302">MEAETGTRSGNYTGSRELWEQKFQDGSERWKRGQRHRHSDLRDTQSTVTGGWSSRAGTDEMKGVKEGRQMRV</sequence>
<proteinExistence type="predicted"/>
<dbReference type="EMBL" id="GBXM01071962">
    <property type="protein sequence ID" value="JAH36615.1"/>
    <property type="molecule type" value="Transcribed_RNA"/>
</dbReference>